<dbReference type="AlphaFoldDB" id="A0A644XEP7"/>
<protein>
    <submittedName>
        <fullName evidence="1">Uncharacterized protein</fullName>
    </submittedName>
</protein>
<proteinExistence type="predicted"/>
<comment type="caution">
    <text evidence="1">The sequence shown here is derived from an EMBL/GenBank/DDBJ whole genome shotgun (WGS) entry which is preliminary data.</text>
</comment>
<evidence type="ECO:0000313" key="1">
    <source>
        <dbReference type="EMBL" id="MPM14672.1"/>
    </source>
</evidence>
<dbReference type="EMBL" id="VSSQ01002318">
    <property type="protein sequence ID" value="MPM14672.1"/>
    <property type="molecule type" value="Genomic_DNA"/>
</dbReference>
<accession>A0A644XEP7</accession>
<organism evidence="1">
    <name type="scientific">bioreactor metagenome</name>
    <dbReference type="NCBI Taxonomy" id="1076179"/>
    <lineage>
        <taxon>unclassified sequences</taxon>
        <taxon>metagenomes</taxon>
        <taxon>ecological metagenomes</taxon>
    </lineage>
</organism>
<sequence length="222" mass="24521">MKKARALTLSLVIIVVLTGCMSLASFFPLATNPLSPQSSMLVVEAGMLQADGSSTSLSNTNATGWAPWVVDANGNVVPFKNFDAESRLDSFYFAENVPAGEYTLKGFYHVYIDYSKSRDGEVASYGPFENYPYHVKQEFALAKPVKLTLKNAEMATFGRYYVQGQWREGLAGTSDDRWAMNESTVKITGDAADKKALRVAKNWATPAWSDWNTRNPEMAADK</sequence>
<dbReference type="PROSITE" id="PS51257">
    <property type="entry name" value="PROKAR_LIPOPROTEIN"/>
    <property type="match status" value="1"/>
</dbReference>
<name>A0A644XEP7_9ZZZZ</name>
<reference evidence="1" key="1">
    <citation type="submission" date="2019-08" db="EMBL/GenBank/DDBJ databases">
        <authorList>
            <person name="Kucharzyk K."/>
            <person name="Murdoch R.W."/>
            <person name="Higgins S."/>
            <person name="Loffler F."/>
        </authorList>
    </citation>
    <scope>NUCLEOTIDE SEQUENCE</scope>
</reference>
<gene>
    <name evidence="1" type="ORF">SDC9_61036</name>
</gene>